<evidence type="ECO:0000256" key="8">
    <source>
        <dbReference type="ARBA" id="ARBA00036943"/>
    </source>
</evidence>
<dbReference type="PANTHER" id="PTHR11142:SF4">
    <property type="entry name" value="PSEUDOURIDYLATE SYNTHASE 1 HOMOLOG"/>
    <property type="match status" value="1"/>
</dbReference>
<dbReference type="FunFam" id="3.30.70.660:FF:000002">
    <property type="entry name" value="tRNA pseudouridine synthase"/>
    <property type="match status" value="1"/>
</dbReference>
<comment type="subcellular location">
    <subcellularLocation>
        <location evidence="2">Nucleus</location>
    </subcellularLocation>
</comment>
<evidence type="ECO:0000256" key="14">
    <source>
        <dbReference type="ARBA" id="ARBA00075153"/>
    </source>
</evidence>
<keyword evidence="4" id="KW-0507">mRNA processing</keyword>
<dbReference type="GO" id="GO:0005634">
    <property type="term" value="C:nucleus"/>
    <property type="evidence" value="ECO:0007669"/>
    <property type="project" value="UniProtKB-SubCell"/>
</dbReference>
<dbReference type="GO" id="GO:0003723">
    <property type="term" value="F:RNA binding"/>
    <property type="evidence" value="ECO:0007669"/>
    <property type="project" value="InterPro"/>
</dbReference>
<evidence type="ECO:0000256" key="15">
    <source>
        <dbReference type="ARBA" id="ARBA00079087"/>
    </source>
</evidence>
<evidence type="ECO:0000256" key="20">
    <source>
        <dbReference type="SAM" id="MobiDB-lite"/>
    </source>
</evidence>
<evidence type="ECO:0000256" key="3">
    <source>
        <dbReference type="ARBA" id="ARBA00009375"/>
    </source>
</evidence>
<evidence type="ECO:0000256" key="18">
    <source>
        <dbReference type="PIRSR" id="PIRSR641708-1"/>
    </source>
</evidence>
<comment type="catalytic activity">
    <reaction evidence="1">
        <text>a uridine in mRNA = a pseudouridine in mRNA</text>
        <dbReference type="Rhea" id="RHEA:56644"/>
        <dbReference type="Rhea" id="RHEA-COMP:14658"/>
        <dbReference type="Rhea" id="RHEA-COMP:14659"/>
        <dbReference type="ChEBI" id="CHEBI:65314"/>
        <dbReference type="ChEBI" id="CHEBI:65315"/>
    </reaction>
</comment>
<evidence type="ECO:0000313" key="23">
    <source>
        <dbReference type="Proteomes" id="UP000321570"/>
    </source>
</evidence>
<feature type="compositionally biased region" description="Low complexity" evidence="20">
    <location>
        <begin position="379"/>
        <end position="393"/>
    </location>
</feature>
<evidence type="ECO:0000256" key="17">
    <source>
        <dbReference type="ARBA" id="ARBA00081344"/>
    </source>
</evidence>
<keyword evidence="7" id="KW-0539">Nucleus</keyword>
<dbReference type="InterPro" id="IPR020097">
    <property type="entry name" value="PsdUridine_synth_TruA_a/b_dom"/>
</dbReference>
<evidence type="ECO:0000256" key="16">
    <source>
        <dbReference type="ARBA" id="ARBA00080849"/>
    </source>
</evidence>
<dbReference type="EMBL" id="CABIJS010000077">
    <property type="protein sequence ID" value="VUZ42019.1"/>
    <property type="molecule type" value="Genomic_DNA"/>
</dbReference>
<evidence type="ECO:0000256" key="2">
    <source>
        <dbReference type="ARBA" id="ARBA00004123"/>
    </source>
</evidence>
<evidence type="ECO:0000256" key="10">
    <source>
        <dbReference type="ARBA" id="ARBA00053709"/>
    </source>
</evidence>
<dbReference type="FunFam" id="3.30.70.580:FF:000002">
    <property type="entry name" value="tRNA pseudouridine synthase"/>
    <property type="match status" value="1"/>
</dbReference>
<evidence type="ECO:0000256" key="5">
    <source>
        <dbReference type="ARBA" id="ARBA00022694"/>
    </source>
</evidence>
<comment type="function">
    <text evidence="10">Pseudouridylate synthase that catalyzes pseudouridylation of tRNAs and mRNAs. Acts on positions 27/28 in the anticodon stem and also positions 34 and 36 in the anticodon of an intron containing tRNA. Also catalyzes pseudouridylation of mRNAs: mediates pseudouridylation of mRNAs with the consensus sequence 5'-UGUAG-3'. Acts as a regulator of pre-mRNA splicing by mediating pseudouridylation of pre-mRNAs at locations associated with alternatively spliced regions. Pseudouridylation of pre-mRNAs near splice sites directly regulates mRNA splicing and mRNA 3'-end processing. Involved in regulation of nuclear receptor activity through pseudouridylation of SRA1 mRNA.</text>
</comment>
<dbReference type="GO" id="GO:0006397">
    <property type="term" value="P:mRNA processing"/>
    <property type="evidence" value="ECO:0007669"/>
    <property type="project" value="UniProtKB-KW"/>
</dbReference>
<keyword evidence="5" id="KW-0819">tRNA processing</keyword>
<dbReference type="NCBIfam" id="TIGR00071">
    <property type="entry name" value="hisT_truA"/>
    <property type="match status" value="1"/>
</dbReference>
<dbReference type="Gene3D" id="3.30.70.580">
    <property type="entry name" value="Pseudouridine synthase I, catalytic domain, N-terminal subdomain"/>
    <property type="match status" value="1"/>
</dbReference>
<dbReference type="Gene3D" id="3.30.70.660">
    <property type="entry name" value="Pseudouridine synthase I, catalytic domain, C-terminal subdomain"/>
    <property type="match status" value="1"/>
</dbReference>
<feature type="domain" description="Pseudouridine synthase I TruA alpha/beta" evidence="21">
    <location>
        <begin position="209"/>
        <end position="312"/>
    </location>
</feature>
<comment type="similarity">
    <text evidence="3">Belongs to the tRNA pseudouridine synthase TruA family.</text>
</comment>
<evidence type="ECO:0000256" key="4">
    <source>
        <dbReference type="ARBA" id="ARBA00022664"/>
    </source>
</evidence>
<dbReference type="InterPro" id="IPR020103">
    <property type="entry name" value="PsdUridine_synth_cat_dom_sf"/>
</dbReference>
<evidence type="ECO:0000256" key="11">
    <source>
        <dbReference type="ARBA" id="ARBA00064589"/>
    </source>
</evidence>
<reference evidence="22 23" key="1">
    <citation type="submission" date="2019-07" db="EMBL/GenBank/DDBJ databases">
        <authorList>
            <person name="Jastrzebski P J."/>
            <person name="Paukszto L."/>
            <person name="Jastrzebski P J."/>
        </authorList>
    </citation>
    <scope>NUCLEOTIDE SEQUENCE [LARGE SCALE GENOMIC DNA]</scope>
    <source>
        <strain evidence="22 23">WMS-il1</strain>
    </source>
</reference>
<comment type="catalytic activity">
    <reaction evidence="8">
        <text>a uridine in tRNA = a pseudouridine in tRNA</text>
        <dbReference type="Rhea" id="RHEA:54572"/>
        <dbReference type="Rhea" id="RHEA-COMP:13339"/>
        <dbReference type="Rhea" id="RHEA-COMP:13934"/>
        <dbReference type="ChEBI" id="CHEBI:65314"/>
        <dbReference type="ChEBI" id="CHEBI:65315"/>
    </reaction>
</comment>
<comment type="subunit">
    <text evidence="11">Monomer. Forms a complex with RARG and the SRA1 RNA in the nucleus.</text>
</comment>
<name>A0A564Y4Y1_HYMDI</name>
<dbReference type="InterPro" id="IPR020095">
    <property type="entry name" value="PsdUridine_synth_TruA_C"/>
</dbReference>
<proteinExistence type="inferred from homology"/>
<evidence type="ECO:0000256" key="12">
    <source>
        <dbReference type="ARBA" id="ARBA00066509"/>
    </source>
</evidence>
<dbReference type="CDD" id="cd02568">
    <property type="entry name" value="PseudoU_synth_PUS1_PUS2"/>
    <property type="match status" value="1"/>
</dbReference>
<dbReference type="GO" id="GO:0031119">
    <property type="term" value="P:tRNA pseudouridine synthesis"/>
    <property type="evidence" value="ECO:0007669"/>
    <property type="project" value="InterPro"/>
</dbReference>
<dbReference type="AlphaFoldDB" id="A0A564Y4Y1"/>
<protein>
    <recommendedName>
        <fullName evidence="13">Pseudouridylate synthase 1 homolog</fullName>
        <ecNumber evidence="12">5.4.99.12</ecNumber>
    </recommendedName>
    <alternativeName>
        <fullName evidence="14">tRNA pseudouridine synthase 1</fullName>
    </alternativeName>
    <alternativeName>
        <fullName evidence="17">tRNA pseudouridine(38-40) synthase</fullName>
    </alternativeName>
    <alternativeName>
        <fullName evidence="15">tRNA pseudouridylate synthase I</fullName>
    </alternativeName>
    <alternativeName>
        <fullName evidence="16">tRNA-uridine isomerase I</fullName>
    </alternativeName>
</protein>
<dbReference type="GO" id="GO:1990481">
    <property type="term" value="P:mRNA pseudouridine synthesis"/>
    <property type="evidence" value="ECO:0007669"/>
    <property type="project" value="TreeGrafter"/>
</dbReference>
<dbReference type="Pfam" id="PF01416">
    <property type="entry name" value="PseudoU_synth_1"/>
    <property type="match status" value="1"/>
</dbReference>
<organism evidence="22 23">
    <name type="scientific">Hymenolepis diminuta</name>
    <name type="common">Rat tapeworm</name>
    <dbReference type="NCBI Taxonomy" id="6216"/>
    <lineage>
        <taxon>Eukaryota</taxon>
        <taxon>Metazoa</taxon>
        <taxon>Spiralia</taxon>
        <taxon>Lophotrochozoa</taxon>
        <taxon>Platyhelminthes</taxon>
        <taxon>Cestoda</taxon>
        <taxon>Eucestoda</taxon>
        <taxon>Cyclophyllidea</taxon>
        <taxon>Hymenolepididae</taxon>
        <taxon>Hymenolepis</taxon>
    </lineage>
</organism>
<dbReference type="InterPro" id="IPR001406">
    <property type="entry name" value="PsdUridine_synth_TruA"/>
</dbReference>
<gene>
    <name evidence="22" type="ORF">WMSIL1_LOCUS2754</name>
</gene>
<sequence>MSLWLRNILTTVFQSIKQSRYILPIMKRPHELDTENSPEVKVNKTDLILDGTRGFRKCAILMIYSGTGYYGMQKNEGFKTIEGELLSALHNAGYITREHVKNQQLIHFSRASKTDKNVSAAGQVCAAKLPIDNLSVDKINSFLPDQIRVLDVFRVTKKFNPKTACNYRIYQYLIPTFAFAPRDSLKLSDCWNYRLPSKTLSRVNELLLRYKGTHNFFNFTSGRASDDKSCVRYIMSMECGSPFLLDGCREFAVISIQGQSFMLHQIRKMIGLVIGIAKGYATEDVFEKVFKTERLDVPRAPGLGLLLDQVCFTRYNNRFCADCSHKSIDWDMYKPQIEKFKEEYIFKHMVKCEVEGNSMFEWMSNLNLHTFDKREYDSKASSISSSPSGSPNSAENYDDGHEVPTNTNNP</sequence>
<evidence type="ECO:0000256" key="6">
    <source>
        <dbReference type="ARBA" id="ARBA00023235"/>
    </source>
</evidence>
<dbReference type="InterPro" id="IPR041708">
    <property type="entry name" value="PUS1/PUS2-like"/>
</dbReference>
<comment type="catalytic activity">
    <reaction evidence="9">
        <text>uridine(38/39/40) in tRNA = pseudouridine(38/39/40) in tRNA</text>
        <dbReference type="Rhea" id="RHEA:22376"/>
        <dbReference type="Rhea" id="RHEA-COMP:10085"/>
        <dbReference type="Rhea" id="RHEA-COMP:10087"/>
        <dbReference type="ChEBI" id="CHEBI:65314"/>
        <dbReference type="ChEBI" id="CHEBI:65315"/>
        <dbReference type="EC" id="5.4.99.12"/>
    </reaction>
</comment>
<dbReference type="EC" id="5.4.99.12" evidence="12"/>
<dbReference type="InterPro" id="IPR020094">
    <property type="entry name" value="TruA/RsuA/RluB/E/F_N"/>
</dbReference>
<evidence type="ECO:0000256" key="19">
    <source>
        <dbReference type="PIRSR" id="PIRSR641708-2"/>
    </source>
</evidence>
<feature type="region of interest" description="Disordered" evidence="20">
    <location>
        <begin position="379"/>
        <end position="410"/>
    </location>
</feature>
<keyword evidence="23" id="KW-1185">Reference proteome</keyword>
<dbReference type="GO" id="GO:0160147">
    <property type="term" value="F:tRNA pseudouridine(38-40) synthase activity"/>
    <property type="evidence" value="ECO:0007669"/>
    <property type="project" value="UniProtKB-EC"/>
</dbReference>
<evidence type="ECO:0000256" key="1">
    <source>
        <dbReference type="ARBA" id="ARBA00001166"/>
    </source>
</evidence>
<evidence type="ECO:0000256" key="9">
    <source>
        <dbReference type="ARBA" id="ARBA00052184"/>
    </source>
</evidence>
<evidence type="ECO:0000256" key="7">
    <source>
        <dbReference type="ARBA" id="ARBA00023242"/>
    </source>
</evidence>
<keyword evidence="6" id="KW-0413">Isomerase</keyword>
<dbReference type="SUPFAM" id="SSF55120">
    <property type="entry name" value="Pseudouridine synthase"/>
    <property type="match status" value="1"/>
</dbReference>
<evidence type="ECO:0000313" key="22">
    <source>
        <dbReference type="EMBL" id="VUZ42019.1"/>
    </source>
</evidence>
<dbReference type="Proteomes" id="UP000321570">
    <property type="component" value="Unassembled WGS sequence"/>
</dbReference>
<feature type="active site" description="Nucleophile" evidence="18">
    <location>
        <position position="115"/>
    </location>
</feature>
<evidence type="ECO:0000259" key="21">
    <source>
        <dbReference type="Pfam" id="PF01416"/>
    </source>
</evidence>
<evidence type="ECO:0000256" key="13">
    <source>
        <dbReference type="ARBA" id="ARBA00068582"/>
    </source>
</evidence>
<dbReference type="PANTHER" id="PTHR11142">
    <property type="entry name" value="PSEUDOURIDYLATE SYNTHASE"/>
    <property type="match status" value="1"/>
</dbReference>
<accession>A0A564Y4Y1</accession>
<feature type="binding site" evidence="19">
    <location>
        <position position="170"/>
    </location>
    <ligand>
        <name>substrate</name>
    </ligand>
</feature>